<dbReference type="RefSeq" id="XP_047755493.1">
    <property type="nucleotide sequence ID" value="XM_047901365.1"/>
</dbReference>
<evidence type="ECO:0000313" key="7">
    <source>
        <dbReference type="Proteomes" id="UP000756132"/>
    </source>
</evidence>
<dbReference type="InterPro" id="IPR023578">
    <property type="entry name" value="Ras_GEF_dom_sf"/>
</dbReference>
<dbReference type="OMA" id="HIAKWVA"/>
<dbReference type="GeneID" id="71982095"/>
<name>A0A9Q8L5E5_PASFU</name>
<dbReference type="Pfam" id="PF00071">
    <property type="entry name" value="Ras"/>
    <property type="match status" value="1"/>
</dbReference>
<organism evidence="6 7">
    <name type="scientific">Passalora fulva</name>
    <name type="common">Tomato leaf mold</name>
    <name type="synonym">Cladosporium fulvum</name>
    <dbReference type="NCBI Taxonomy" id="5499"/>
    <lineage>
        <taxon>Eukaryota</taxon>
        <taxon>Fungi</taxon>
        <taxon>Dikarya</taxon>
        <taxon>Ascomycota</taxon>
        <taxon>Pezizomycotina</taxon>
        <taxon>Dothideomycetes</taxon>
        <taxon>Dothideomycetidae</taxon>
        <taxon>Mycosphaerellales</taxon>
        <taxon>Mycosphaerellaceae</taxon>
        <taxon>Fulvia</taxon>
    </lineage>
</organism>
<feature type="compositionally biased region" description="Low complexity" evidence="3">
    <location>
        <begin position="417"/>
        <end position="433"/>
    </location>
</feature>
<feature type="compositionally biased region" description="Acidic residues" evidence="3">
    <location>
        <begin position="130"/>
        <end position="140"/>
    </location>
</feature>
<dbReference type="GO" id="GO:0007265">
    <property type="term" value="P:Ras protein signal transduction"/>
    <property type="evidence" value="ECO:0007669"/>
    <property type="project" value="TreeGrafter"/>
</dbReference>
<dbReference type="Pfam" id="PF00618">
    <property type="entry name" value="RasGEF_N"/>
    <property type="match status" value="1"/>
</dbReference>
<dbReference type="GO" id="GO:0005525">
    <property type="term" value="F:GTP binding"/>
    <property type="evidence" value="ECO:0007669"/>
    <property type="project" value="InterPro"/>
</dbReference>
<feature type="compositionally biased region" description="Polar residues" evidence="3">
    <location>
        <begin position="1"/>
        <end position="27"/>
    </location>
</feature>
<dbReference type="GO" id="GO:0005085">
    <property type="term" value="F:guanyl-nucleotide exchange factor activity"/>
    <property type="evidence" value="ECO:0007669"/>
    <property type="project" value="UniProtKB-KW"/>
</dbReference>
<dbReference type="SUPFAM" id="SSF48366">
    <property type="entry name" value="Ras GEF"/>
    <property type="match status" value="1"/>
</dbReference>
<dbReference type="Proteomes" id="UP000756132">
    <property type="component" value="Chromosome 1"/>
</dbReference>
<dbReference type="Gene3D" id="3.40.50.300">
    <property type="entry name" value="P-loop containing nucleotide triphosphate hydrolases"/>
    <property type="match status" value="1"/>
</dbReference>
<evidence type="ECO:0000313" key="6">
    <source>
        <dbReference type="EMBL" id="UJO11127.1"/>
    </source>
</evidence>
<dbReference type="OrthoDB" id="28357at2759"/>
<evidence type="ECO:0000256" key="3">
    <source>
        <dbReference type="SAM" id="MobiDB-lite"/>
    </source>
</evidence>
<feature type="region of interest" description="Disordered" evidence="3">
    <location>
        <begin position="337"/>
        <end position="399"/>
    </location>
</feature>
<feature type="region of interest" description="Disordered" evidence="3">
    <location>
        <begin position="1"/>
        <end position="140"/>
    </location>
</feature>
<dbReference type="KEGG" id="ffu:CLAFUR5_02217"/>
<dbReference type="Gene3D" id="1.10.840.10">
    <property type="entry name" value="Ras guanine-nucleotide exchange factors catalytic domain"/>
    <property type="match status" value="1"/>
</dbReference>
<gene>
    <name evidence="6" type="ORF">CLAFUR5_02217</name>
</gene>
<dbReference type="InterPro" id="IPR001895">
    <property type="entry name" value="RASGEF_cat_dom"/>
</dbReference>
<dbReference type="GO" id="GO:0005886">
    <property type="term" value="C:plasma membrane"/>
    <property type="evidence" value="ECO:0007669"/>
    <property type="project" value="TreeGrafter"/>
</dbReference>
<dbReference type="InterPro" id="IPR001806">
    <property type="entry name" value="Small_GTPase"/>
</dbReference>
<sequence>MPASSPTTATGRESTRRPSNTGTFETQRSQRREKAKSSQSYAGHHGRRGSRHDSNTVVSSGTAAEEADGGGGVAERPRPKARTNSAPGPPHFNDRGLSKGIHIGQHGGNDAHSTTFQQLPQARGGAQSAVEEEGEDEDEISGVVGKTRSYQPFSNPELAQPLPEVNIAIIGAEGVGKSTFIQKALELPDLPPSQSAERKIPIDGSVYLVRLLELPIDSIEINDDDTIDWPDTIEDKKMPRVDGALALYDVKDKSSIEDLPEMLDAITKASLPTILISCKCDTPLDEREVDPARVEENAKRAINSISTLQISEFHPETHRRGIFMLLNTIVNTQPEQYFRSSSANRRRAASNALRPVSPRNSGTLGHARSSSDYTGSLHKDPRRSRHDSTLTTGHGSGDRLRVQATEDHPMQSSFLLEESASEPSRASSQSSASVDPAALGTTAISTAFSENGATFDELVDRLLAQPTSKTDLKFAAIFLALYRKFAAPGRLLEAIVERFDALEHNGSPQILKTQTQLRYLSIVEQWAKLYGGDFAYPQTTRRLRTFVMKLAELRIFAQAAREIHIDIENVQEDDDTDWAYCDKDRETSGDRTSMSSTASTLIDDPTFSAERDLSGSTINEEEPYDRLPKFANQVMANVELAQKQAQQFQSVPRILLTKVQWRALMEQPDDVIARELTRMDWIMFSSIRSRDLVRHCSLSKAQKAACKNLAHVDRMIEHFNQLASWVANYVLFRDKPKHRALMLEKFMRIARKVRELNNYNALGAIIAGVKSTSVHRLTATRELLPAAVGKDWMRLEALMAPSRSHSAYRLAWENSSSERIPYLPLHRRDLATAEEGNKTFLGDDSEGRINWKKFEIMGDVIVSLQKAQGVRYGNLGNGQGEQIIKELVMDVKLVNDEDDLYERSIQLEPAANSAMGPGAKFKEFFKR</sequence>
<dbReference type="InterPro" id="IPR008937">
    <property type="entry name" value="Ras-like_GEF"/>
</dbReference>
<evidence type="ECO:0000259" key="5">
    <source>
        <dbReference type="PROSITE" id="PS50212"/>
    </source>
</evidence>
<dbReference type="EMBL" id="CP090163">
    <property type="protein sequence ID" value="UJO11127.1"/>
    <property type="molecule type" value="Genomic_DNA"/>
</dbReference>
<dbReference type="Pfam" id="PF00617">
    <property type="entry name" value="RasGEF"/>
    <property type="match status" value="1"/>
</dbReference>
<dbReference type="SUPFAM" id="SSF52540">
    <property type="entry name" value="P-loop containing nucleoside triphosphate hydrolases"/>
    <property type="match status" value="1"/>
</dbReference>
<dbReference type="CDD" id="cd06224">
    <property type="entry name" value="REM"/>
    <property type="match status" value="1"/>
</dbReference>
<dbReference type="PANTHER" id="PTHR23113:SF348">
    <property type="entry name" value="GUANYL-NUCLEOTIDE EXCHANGE FACTOR RASGEF, PUTATIVE (AFU_ORTHOLOGUE AFUA_1G04700)-RELATED"/>
    <property type="match status" value="1"/>
</dbReference>
<dbReference type="GO" id="GO:0003924">
    <property type="term" value="F:GTPase activity"/>
    <property type="evidence" value="ECO:0007669"/>
    <property type="project" value="InterPro"/>
</dbReference>
<feature type="region of interest" description="Disordered" evidence="3">
    <location>
        <begin position="415"/>
        <end position="436"/>
    </location>
</feature>
<dbReference type="Gene3D" id="1.20.870.10">
    <property type="entry name" value="Son of sevenless (SoS) protein Chain: S domain 1"/>
    <property type="match status" value="1"/>
</dbReference>
<dbReference type="SMART" id="SM00147">
    <property type="entry name" value="RasGEF"/>
    <property type="match status" value="1"/>
</dbReference>
<dbReference type="AlphaFoldDB" id="A0A9Q8L5E5"/>
<dbReference type="PANTHER" id="PTHR23113">
    <property type="entry name" value="GUANINE NUCLEOTIDE EXCHANGE FACTOR"/>
    <property type="match status" value="1"/>
</dbReference>
<dbReference type="PROSITE" id="PS50212">
    <property type="entry name" value="RASGEF_NTER"/>
    <property type="match status" value="1"/>
</dbReference>
<evidence type="ECO:0000259" key="4">
    <source>
        <dbReference type="PROSITE" id="PS50009"/>
    </source>
</evidence>
<dbReference type="InterPro" id="IPR036964">
    <property type="entry name" value="RASGEF_cat_dom_sf"/>
</dbReference>
<accession>A0A9Q8L5E5</accession>
<evidence type="ECO:0000256" key="1">
    <source>
        <dbReference type="ARBA" id="ARBA00022658"/>
    </source>
</evidence>
<keyword evidence="1 2" id="KW-0344">Guanine-nucleotide releasing factor</keyword>
<dbReference type="CDD" id="cd00882">
    <property type="entry name" value="Ras_like_GTPase"/>
    <property type="match status" value="1"/>
</dbReference>
<feature type="compositionally biased region" description="Polar residues" evidence="3">
    <location>
        <begin position="358"/>
        <end position="374"/>
    </location>
</feature>
<feature type="domain" description="N-terminal Ras-GEF" evidence="5">
    <location>
        <begin position="446"/>
        <end position="571"/>
    </location>
</feature>
<protein>
    <submittedName>
        <fullName evidence="6">Ras guanine nucleotide exchange factor I</fullName>
    </submittedName>
</protein>
<evidence type="ECO:0000256" key="2">
    <source>
        <dbReference type="PROSITE-ProRule" id="PRU00168"/>
    </source>
</evidence>
<reference evidence="6" key="1">
    <citation type="submission" date="2021-12" db="EMBL/GenBank/DDBJ databases">
        <authorList>
            <person name="Zaccaron A."/>
            <person name="Stergiopoulos I."/>
        </authorList>
    </citation>
    <scope>NUCLEOTIDE SEQUENCE</scope>
    <source>
        <strain evidence="6">Race5_Kim</strain>
    </source>
</reference>
<feature type="domain" description="Ras-GEF" evidence="4">
    <location>
        <begin position="668"/>
        <end position="910"/>
    </location>
</feature>
<keyword evidence="7" id="KW-1185">Reference proteome</keyword>
<proteinExistence type="predicted"/>
<feature type="compositionally biased region" description="Polar residues" evidence="3">
    <location>
        <begin position="111"/>
        <end position="120"/>
    </location>
</feature>
<dbReference type="InterPro" id="IPR000651">
    <property type="entry name" value="Ras-like_Gua-exchang_fac_N"/>
</dbReference>
<dbReference type="InterPro" id="IPR027417">
    <property type="entry name" value="P-loop_NTPase"/>
</dbReference>
<reference evidence="6" key="2">
    <citation type="journal article" date="2022" name="Microb. Genom.">
        <title>A chromosome-scale genome assembly of the tomato pathogen Cladosporium fulvum reveals a compartmentalized genome architecture and the presence of a dispensable chromosome.</title>
        <authorList>
            <person name="Zaccaron A.Z."/>
            <person name="Chen L.H."/>
            <person name="Samaras A."/>
            <person name="Stergiopoulos I."/>
        </authorList>
    </citation>
    <scope>NUCLEOTIDE SEQUENCE</scope>
    <source>
        <strain evidence="6">Race5_Kim</strain>
    </source>
</reference>
<dbReference type="PROSITE" id="PS50009">
    <property type="entry name" value="RASGEF_CAT"/>
    <property type="match status" value="1"/>
</dbReference>